<protein>
    <recommendedName>
        <fullName evidence="2">Alpha/beta hydrolase fold-3 domain-containing protein</fullName>
    </recommendedName>
</protein>
<dbReference type="InterPro" id="IPR029058">
    <property type="entry name" value="AB_hydrolase_fold"/>
</dbReference>
<dbReference type="PANTHER" id="PTHR48081:SF8">
    <property type="entry name" value="ALPHA_BETA HYDROLASE FOLD-3 DOMAIN-CONTAINING PROTEIN-RELATED"/>
    <property type="match status" value="1"/>
</dbReference>
<dbReference type="AlphaFoldDB" id="V9DCZ1"/>
<dbReference type="OrthoDB" id="408631at2759"/>
<name>V9DCZ1_9EURO</name>
<dbReference type="HOGENOM" id="CLU_012494_6_4_1"/>
<dbReference type="RefSeq" id="XP_008726656.1">
    <property type="nucleotide sequence ID" value="XM_008728434.1"/>
</dbReference>
<dbReference type="GO" id="GO:0016787">
    <property type="term" value="F:hydrolase activity"/>
    <property type="evidence" value="ECO:0007669"/>
    <property type="project" value="UniProtKB-KW"/>
</dbReference>
<keyword evidence="1" id="KW-0378">Hydrolase</keyword>
<dbReference type="Proteomes" id="UP000030678">
    <property type="component" value="Unassembled WGS sequence"/>
</dbReference>
<dbReference type="InterPro" id="IPR013094">
    <property type="entry name" value="AB_hydrolase_3"/>
</dbReference>
<dbReference type="EMBL" id="KB822704">
    <property type="protein sequence ID" value="ETI24720.1"/>
    <property type="molecule type" value="Genomic_DNA"/>
</dbReference>
<dbReference type="InterPro" id="IPR050300">
    <property type="entry name" value="GDXG_lipolytic_enzyme"/>
</dbReference>
<evidence type="ECO:0000259" key="2">
    <source>
        <dbReference type="Pfam" id="PF07859"/>
    </source>
</evidence>
<dbReference type="PANTHER" id="PTHR48081">
    <property type="entry name" value="AB HYDROLASE SUPERFAMILY PROTEIN C4A8.06C"/>
    <property type="match status" value="1"/>
</dbReference>
<sequence length="402" mass="43335">MAEIALQEPAIAVAEPVHAQGQDKPPSDVSALELLCKALGMDLHAKNPLEAPDVDFLQHMARLPVDFTAVPNGADVENMRKWIDSTLLHGPLAEARLQCDLKCQQPPVPIDIRNISVPCSDGSGHKFGIRMYVPRIARNEGEAQGMPAILMLHGGGWIHGKPEGDEAFSIHLASELRAVVLGVDYRLAPEHPYPAALDDCCEALEWVTRHASEYNIDASRIGIWGASAGGNLAAALAIRLSQAASSERCRSLRLVSLVVPVTAHPKAQLTFERDRTIGKSQNGLSFDDSQRAPDAVVKDFEKLYELYTGGRTDPCDPLLSPLMAKLDASHPPTHVTVAACDLLKFQGLAYAQHLRSAGVKVVEEVLPGVPHGFTFPVNAEVTKSWLARQVDAFGAAFAGKPS</sequence>
<proteinExistence type="predicted"/>
<reference evidence="3 4" key="1">
    <citation type="submission" date="2013-03" db="EMBL/GenBank/DDBJ databases">
        <title>The Genome Sequence of Cladophialophora carrionii CBS 160.54.</title>
        <authorList>
            <consortium name="The Broad Institute Genomics Platform"/>
            <person name="Cuomo C."/>
            <person name="de Hoog S."/>
            <person name="Gorbushina A."/>
            <person name="Walker B."/>
            <person name="Young S.K."/>
            <person name="Zeng Q."/>
            <person name="Gargeya S."/>
            <person name="Fitzgerald M."/>
            <person name="Haas B."/>
            <person name="Abouelleil A."/>
            <person name="Allen A.W."/>
            <person name="Alvarado L."/>
            <person name="Arachchi H.M."/>
            <person name="Berlin A.M."/>
            <person name="Chapman S.B."/>
            <person name="Gainer-Dewar J."/>
            <person name="Goldberg J."/>
            <person name="Griggs A."/>
            <person name="Gujja S."/>
            <person name="Hansen M."/>
            <person name="Howarth C."/>
            <person name="Imamovic A."/>
            <person name="Ireland A."/>
            <person name="Larimer J."/>
            <person name="McCowan C."/>
            <person name="Murphy C."/>
            <person name="Pearson M."/>
            <person name="Poon T.W."/>
            <person name="Priest M."/>
            <person name="Roberts A."/>
            <person name="Saif S."/>
            <person name="Shea T."/>
            <person name="Sisk P."/>
            <person name="Sykes S."/>
            <person name="Wortman J."/>
            <person name="Nusbaum C."/>
            <person name="Birren B."/>
        </authorList>
    </citation>
    <scope>NUCLEOTIDE SEQUENCE [LARGE SCALE GENOMIC DNA]</scope>
    <source>
        <strain evidence="3 4">CBS 160.54</strain>
    </source>
</reference>
<organism evidence="3 4">
    <name type="scientific">Cladophialophora carrionii CBS 160.54</name>
    <dbReference type="NCBI Taxonomy" id="1279043"/>
    <lineage>
        <taxon>Eukaryota</taxon>
        <taxon>Fungi</taxon>
        <taxon>Dikarya</taxon>
        <taxon>Ascomycota</taxon>
        <taxon>Pezizomycotina</taxon>
        <taxon>Eurotiomycetes</taxon>
        <taxon>Chaetothyriomycetidae</taxon>
        <taxon>Chaetothyriales</taxon>
        <taxon>Herpotrichiellaceae</taxon>
        <taxon>Cladophialophora</taxon>
    </lineage>
</organism>
<evidence type="ECO:0000313" key="3">
    <source>
        <dbReference type="EMBL" id="ETI24720.1"/>
    </source>
</evidence>
<dbReference type="SUPFAM" id="SSF53474">
    <property type="entry name" value="alpha/beta-Hydrolases"/>
    <property type="match status" value="1"/>
</dbReference>
<dbReference type="VEuPathDB" id="FungiDB:G647_04089"/>
<evidence type="ECO:0000256" key="1">
    <source>
        <dbReference type="ARBA" id="ARBA00022801"/>
    </source>
</evidence>
<accession>V9DCZ1</accession>
<feature type="domain" description="Alpha/beta hydrolase fold-3" evidence="2">
    <location>
        <begin position="149"/>
        <end position="374"/>
    </location>
</feature>
<dbReference type="Gene3D" id="3.40.50.1820">
    <property type="entry name" value="alpha/beta hydrolase"/>
    <property type="match status" value="1"/>
</dbReference>
<dbReference type="GeneID" id="19982582"/>
<evidence type="ECO:0000313" key="4">
    <source>
        <dbReference type="Proteomes" id="UP000030678"/>
    </source>
</evidence>
<gene>
    <name evidence="3" type="ORF">G647_04089</name>
</gene>
<dbReference type="Pfam" id="PF07859">
    <property type="entry name" value="Abhydrolase_3"/>
    <property type="match status" value="1"/>
</dbReference>